<evidence type="ECO:0000313" key="2">
    <source>
        <dbReference type="Proteomes" id="UP001497680"/>
    </source>
</evidence>
<accession>A0ACC0CN15</accession>
<organism evidence="1 2">
    <name type="scientific">Hypoxylon rubiginosum</name>
    <dbReference type="NCBI Taxonomy" id="110542"/>
    <lineage>
        <taxon>Eukaryota</taxon>
        <taxon>Fungi</taxon>
        <taxon>Dikarya</taxon>
        <taxon>Ascomycota</taxon>
        <taxon>Pezizomycotina</taxon>
        <taxon>Sordariomycetes</taxon>
        <taxon>Xylariomycetidae</taxon>
        <taxon>Xylariales</taxon>
        <taxon>Hypoxylaceae</taxon>
        <taxon>Hypoxylon</taxon>
    </lineage>
</organism>
<dbReference type="Proteomes" id="UP001497680">
    <property type="component" value="Unassembled WGS sequence"/>
</dbReference>
<keyword evidence="2" id="KW-1185">Reference proteome</keyword>
<proteinExistence type="predicted"/>
<dbReference type="EMBL" id="MU394386">
    <property type="protein sequence ID" value="KAI6081798.1"/>
    <property type="molecule type" value="Genomic_DNA"/>
</dbReference>
<sequence length="534" mass="61180">MLFLPATRRPMLSAGGVLSIIIFLSCRHSFRTGSPLTSKLTSTTNTICPVLPDLQVLPPGKALYDEIYDDCSGITEFLFVGEANALGSPKRCLNGGSRLRQHNIIPGHNWSEVQWGRVQRQCIAHEYKLWTSEDEPLRIWRQPADSQMIQAPSKDEENRAAIVLRTWDNYEYTEKRLVWLRTLITEVSLQRTRKYQVFFLVNVKDPSIRLEEDDVAYEQAMRQFVPEEFRDTALLFNERTLKAWYPLVQEHGAQDQMYQAIQIFSRKLQQYDYIWQLEMDLRFTGHVHDTLQSATAFARGQRRRNLWERNGRFYIPHLYNNSYQDFSAAVDADFGYTGIWGPVHTPNFEAKGPQPPPPRVNDDWGVGEEADLISFMPMIDPVGTNWIYEDGIHGFAAGTETPRRAAIVSITRSSRRLLQLIDEAQQVRGQWLVSEATLETFALLHGLKAVTVPHLITFGKGTKTEALGDINRGPPHSKAGGESPSMLYTKDGWLPGPWWEASYWFTGDRPGDIWKEYVEGKLLPPMLLHPVKEK</sequence>
<name>A0ACC0CN15_9PEZI</name>
<reference evidence="1 2" key="1">
    <citation type="journal article" date="2022" name="New Phytol.">
        <title>Ecological generalism drives hyperdiversity of secondary metabolite gene clusters in xylarialean endophytes.</title>
        <authorList>
            <person name="Franco M.E.E."/>
            <person name="Wisecaver J.H."/>
            <person name="Arnold A.E."/>
            <person name="Ju Y.M."/>
            <person name="Slot J.C."/>
            <person name="Ahrendt S."/>
            <person name="Moore L.P."/>
            <person name="Eastman K.E."/>
            <person name="Scott K."/>
            <person name="Konkel Z."/>
            <person name="Mondo S.J."/>
            <person name="Kuo A."/>
            <person name="Hayes R.D."/>
            <person name="Haridas S."/>
            <person name="Andreopoulos B."/>
            <person name="Riley R."/>
            <person name="LaButti K."/>
            <person name="Pangilinan J."/>
            <person name="Lipzen A."/>
            <person name="Amirebrahimi M."/>
            <person name="Yan J."/>
            <person name="Adam C."/>
            <person name="Keymanesh K."/>
            <person name="Ng V."/>
            <person name="Louie K."/>
            <person name="Northen T."/>
            <person name="Drula E."/>
            <person name="Henrissat B."/>
            <person name="Hsieh H.M."/>
            <person name="Youens-Clark K."/>
            <person name="Lutzoni F."/>
            <person name="Miadlikowska J."/>
            <person name="Eastwood D.C."/>
            <person name="Hamelin R.C."/>
            <person name="Grigoriev I.V."/>
            <person name="U'Ren J.M."/>
        </authorList>
    </citation>
    <scope>NUCLEOTIDE SEQUENCE [LARGE SCALE GENOMIC DNA]</scope>
    <source>
        <strain evidence="1 2">ER1909</strain>
    </source>
</reference>
<gene>
    <name evidence="1" type="ORF">F4821DRAFT_274604</name>
</gene>
<protein>
    <submittedName>
        <fullName evidence="1">Uncharacterized protein</fullName>
    </submittedName>
</protein>
<comment type="caution">
    <text evidence="1">The sequence shown here is derived from an EMBL/GenBank/DDBJ whole genome shotgun (WGS) entry which is preliminary data.</text>
</comment>
<evidence type="ECO:0000313" key="1">
    <source>
        <dbReference type="EMBL" id="KAI6081798.1"/>
    </source>
</evidence>